<dbReference type="GO" id="GO:0042026">
    <property type="term" value="P:protein refolding"/>
    <property type="evidence" value="ECO:0007669"/>
    <property type="project" value="TreeGrafter"/>
</dbReference>
<dbReference type="STRING" id="344612.A1CR63"/>
<dbReference type="SUPFAM" id="SSF46565">
    <property type="entry name" value="Chaperone J-domain"/>
    <property type="match status" value="1"/>
</dbReference>
<dbReference type="Pfam" id="PF00226">
    <property type="entry name" value="DnaJ"/>
    <property type="match status" value="1"/>
</dbReference>
<feature type="compositionally biased region" description="Acidic residues" evidence="1">
    <location>
        <begin position="206"/>
        <end position="217"/>
    </location>
</feature>
<dbReference type="OrthoDB" id="10250354at2759"/>
<dbReference type="SMART" id="SM00271">
    <property type="entry name" value="DnaJ"/>
    <property type="match status" value="1"/>
</dbReference>
<dbReference type="GeneID" id="4701198"/>
<dbReference type="GO" id="GO:0005737">
    <property type="term" value="C:cytoplasm"/>
    <property type="evidence" value="ECO:0007669"/>
    <property type="project" value="TreeGrafter"/>
</dbReference>
<dbReference type="PANTHER" id="PTHR43096">
    <property type="entry name" value="DNAJ HOMOLOG 1, MITOCHONDRIAL-RELATED"/>
    <property type="match status" value="1"/>
</dbReference>
<protein>
    <submittedName>
        <fullName evidence="3">DnaJ domain protein</fullName>
    </submittedName>
</protein>
<feature type="compositionally biased region" description="Low complexity" evidence="1">
    <location>
        <begin position="461"/>
        <end position="484"/>
    </location>
</feature>
<evidence type="ECO:0000313" key="4">
    <source>
        <dbReference type="Proteomes" id="UP000006701"/>
    </source>
</evidence>
<dbReference type="FunFam" id="1.10.287.110:FF:000073">
    <property type="entry name" value="DnaJ domain protein"/>
    <property type="match status" value="1"/>
</dbReference>
<feature type="compositionally biased region" description="Basic and acidic residues" evidence="1">
    <location>
        <begin position="544"/>
        <end position="570"/>
    </location>
</feature>
<dbReference type="Gene3D" id="1.10.287.110">
    <property type="entry name" value="DnaJ domain"/>
    <property type="match status" value="1"/>
</dbReference>
<dbReference type="KEGG" id="act:ACLA_028590"/>
<organism evidence="3 4">
    <name type="scientific">Aspergillus clavatus (strain ATCC 1007 / CBS 513.65 / DSM 816 / NCTC 3887 / NRRL 1 / QM 1276 / 107)</name>
    <dbReference type="NCBI Taxonomy" id="344612"/>
    <lineage>
        <taxon>Eukaryota</taxon>
        <taxon>Fungi</taxon>
        <taxon>Dikarya</taxon>
        <taxon>Ascomycota</taxon>
        <taxon>Pezizomycotina</taxon>
        <taxon>Eurotiomycetes</taxon>
        <taxon>Eurotiomycetidae</taxon>
        <taxon>Eurotiales</taxon>
        <taxon>Aspergillaceae</taxon>
        <taxon>Aspergillus</taxon>
        <taxon>Aspergillus subgen. Fumigati</taxon>
    </lineage>
</organism>
<feature type="region of interest" description="Disordered" evidence="1">
    <location>
        <begin position="84"/>
        <end position="104"/>
    </location>
</feature>
<evidence type="ECO:0000259" key="2">
    <source>
        <dbReference type="PROSITE" id="PS50076"/>
    </source>
</evidence>
<dbReference type="InterPro" id="IPR036869">
    <property type="entry name" value="J_dom_sf"/>
</dbReference>
<gene>
    <name evidence="3" type="ORF">ACLA_028590</name>
</gene>
<sequence length="578" mass="65795">MSSAPDIDPYAVLGVQKDATLTEIKSAHRKLVLKCHPDKIKDESQRSQAQDEFQRVQQAYETLSDETKRIKYDQKVRLAELRREMMARGGPARSSGTSREYRDGRIYEERVPADAAFFDEHARFTEEPRPMSRKHDDYGRRQRSKTTDEKKSRTVPVDHLRAAKESIRENVKATHSDRDKYRTKERRREKYEKFERAGSYYGTDNNNDDDDDDDDDGGGGGASDSSASSIYVRVKRPSESRRSRESTSRKTKSTDSSRRSERSRYEEDGYSDAFEGKHEKWHDAAQYYISRSRAVPGESERRHRSPRSPTRQHVYESVEPESTSSRRPARSTRSSREDVRPSASRNNSYEHLESQPRVYEIKRPSMPTAATSPGIKVSSTTVRPSLQTSRSASSAHTHSRSKASVRLAESILQSMVRPSKPRGVERYDSGYSSPGTPEMAPGDSPTKTSMRYKVKDQIDTVVVEPVLPSPTSSSSRHSRAYSPPRTERAPKSSRSKPKPTRSNTTYAYPVAPESSSSSSSSSRYESARVSAPRHSPPLFGEPEYNSRSKDKDYPRDAYPRHYDQYREPPVGRRQSTFA</sequence>
<evidence type="ECO:0000256" key="1">
    <source>
        <dbReference type="SAM" id="MobiDB-lite"/>
    </source>
</evidence>
<feature type="domain" description="J" evidence="2">
    <location>
        <begin position="8"/>
        <end position="76"/>
    </location>
</feature>
<accession>A1CR63</accession>
<dbReference type="eggNOG" id="KOG0714">
    <property type="taxonomic scope" value="Eukaryota"/>
</dbReference>
<feature type="compositionally biased region" description="Basic and acidic residues" evidence="1">
    <location>
        <begin position="348"/>
        <end position="363"/>
    </location>
</feature>
<reference evidence="3 4" key="1">
    <citation type="journal article" date="2008" name="PLoS Genet.">
        <title>Genomic islands in the pathogenic filamentous fungus Aspergillus fumigatus.</title>
        <authorList>
            <person name="Fedorova N.D."/>
            <person name="Khaldi N."/>
            <person name="Joardar V.S."/>
            <person name="Maiti R."/>
            <person name="Amedeo P."/>
            <person name="Anderson M.J."/>
            <person name="Crabtree J."/>
            <person name="Silva J.C."/>
            <person name="Badger J.H."/>
            <person name="Albarraq A."/>
            <person name="Angiuoli S."/>
            <person name="Bussey H."/>
            <person name="Bowyer P."/>
            <person name="Cotty P.J."/>
            <person name="Dyer P.S."/>
            <person name="Egan A."/>
            <person name="Galens K."/>
            <person name="Fraser-Liggett C.M."/>
            <person name="Haas B.J."/>
            <person name="Inman J.M."/>
            <person name="Kent R."/>
            <person name="Lemieux S."/>
            <person name="Malavazi I."/>
            <person name="Orvis J."/>
            <person name="Roemer T."/>
            <person name="Ronning C.M."/>
            <person name="Sundaram J.P."/>
            <person name="Sutton G."/>
            <person name="Turner G."/>
            <person name="Venter J.C."/>
            <person name="White O.R."/>
            <person name="Whitty B.R."/>
            <person name="Youngman P."/>
            <person name="Wolfe K.H."/>
            <person name="Goldman G.H."/>
            <person name="Wortman J.R."/>
            <person name="Jiang B."/>
            <person name="Denning D.W."/>
            <person name="Nierman W.C."/>
        </authorList>
    </citation>
    <scope>NUCLEOTIDE SEQUENCE [LARGE SCALE GENOMIC DNA]</scope>
    <source>
        <strain evidence="4">ATCC 1007 / CBS 513.65 / DSM 816 / NCTC 3887 / NRRL 1</strain>
    </source>
</reference>
<feature type="compositionally biased region" description="Basic and acidic residues" evidence="1">
    <location>
        <begin position="236"/>
        <end position="267"/>
    </location>
</feature>
<dbReference type="GO" id="GO:0051082">
    <property type="term" value="F:unfolded protein binding"/>
    <property type="evidence" value="ECO:0007669"/>
    <property type="project" value="TreeGrafter"/>
</dbReference>
<feature type="region of interest" description="Disordered" evidence="1">
    <location>
        <begin position="118"/>
        <end position="578"/>
    </location>
</feature>
<feature type="compositionally biased region" description="Low complexity" evidence="1">
    <location>
        <begin position="507"/>
        <end position="530"/>
    </location>
</feature>
<dbReference type="AlphaFoldDB" id="A1CR63"/>
<feature type="compositionally biased region" description="Polar residues" evidence="1">
    <location>
        <begin position="377"/>
        <end position="387"/>
    </location>
</feature>
<dbReference type="PROSITE" id="PS50076">
    <property type="entry name" value="DNAJ_2"/>
    <property type="match status" value="1"/>
</dbReference>
<evidence type="ECO:0000313" key="3">
    <source>
        <dbReference type="EMBL" id="EAW08134.1"/>
    </source>
</evidence>
<feature type="compositionally biased region" description="Basic and acidic residues" evidence="1">
    <location>
        <begin position="118"/>
        <end position="196"/>
    </location>
</feature>
<dbReference type="CDD" id="cd06257">
    <property type="entry name" value="DnaJ"/>
    <property type="match status" value="1"/>
</dbReference>
<dbReference type="Proteomes" id="UP000006701">
    <property type="component" value="Unassembled WGS sequence"/>
</dbReference>
<dbReference type="OMA" id="PPDIDPY"/>
<dbReference type="PRINTS" id="PR00625">
    <property type="entry name" value="JDOMAIN"/>
</dbReference>
<dbReference type="RefSeq" id="XP_001269560.1">
    <property type="nucleotide sequence ID" value="XM_001269559.1"/>
</dbReference>
<proteinExistence type="predicted"/>
<dbReference type="InterPro" id="IPR018253">
    <property type="entry name" value="DnaJ_domain_CS"/>
</dbReference>
<dbReference type="VEuPathDB" id="FungiDB:ACLA_028590"/>
<dbReference type="EMBL" id="DS027059">
    <property type="protein sequence ID" value="EAW08134.1"/>
    <property type="molecule type" value="Genomic_DNA"/>
</dbReference>
<dbReference type="HOGENOM" id="CLU_023189_1_0_1"/>
<dbReference type="PROSITE" id="PS00636">
    <property type="entry name" value="DNAJ_1"/>
    <property type="match status" value="1"/>
</dbReference>
<dbReference type="PANTHER" id="PTHR43096:SF10">
    <property type="entry name" value="CHAPERONE PROTEIN DNAJ A6, CHLOROPLASTIC"/>
    <property type="match status" value="1"/>
</dbReference>
<name>A1CR63_ASPCL</name>
<feature type="compositionally biased region" description="Basic and acidic residues" evidence="1">
    <location>
        <begin position="274"/>
        <end position="283"/>
    </location>
</feature>
<keyword evidence="4" id="KW-1185">Reference proteome</keyword>
<dbReference type="InterPro" id="IPR001623">
    <property type="entry name" value="DnaJ_domain"/>
</dbReference>